<evidence type="ECO:0000313" key="1">
    <source>
        <dbReference type="EMBL" id="SOC30434.1"/>
    </source>
</evidence>
<name>A0A285TXN6_9PROT</name>
<reference evidence="1 2" key="1">
    <citation type="submission" date="2017-08" db="EMBL/GenBank/DDBJ databases">
        <authorList>
            <person name="de Groot N.N."/>
        </authorList>
    </citation>
    <scope>NUCLEOTIDE SEQUENCE [LARGE SCALE GENOMIC DNA]</scope>
    <source>
        <strain evidence="1 2">USBA 78</strain>
    </source>
</reference>
<protein>
    <submittedName>
        <fullName evidence="1">Uncharacterized protein</fullName>
    </submittedName>
</protein>
<proteinExistence type="predicted"/>
<dbReference type="EMBL" id="OBMM01000009">
    <property type="protein sequence ID" value="SOC30434.1"/>
    <property type="molecule type" value="Genomic_DNA"/>
</dbReference>
<sequence length="156" mass="17536">MLDMTEHTFSLWLQKLPEDIREAVLSDGGTSSEGDGILVSVLRDDVAPSQIPELVREYPQDVRAFGRARRIRLMAWMAKKTYPDSHAVFRKLTGEEEDGSGSNSETGELFLEDIKIFAEVISKRQIQRMASENRLDAVVETAKTLENEITFSQGGM</sequence>
<evidence type="ECO:0000313" key="2">
    <source>
        <dbReference type="Proteomes" id="UP000219068"/>
    </source>
</evidence>
<dbReference type="Proteomes" id="UP000219068">
    <property type="component" value="Unassembled WGS sequence"/>
</dbReference>
<dbReference type="AlphaFoldDB" id="A0A285TXN6"/>
<organism evidence="1 2">
    <name type="scientific">Thalassospira xiamenensis</name>
    <dbReference type="NCBI Taxonomy" id="220697"/>
    <lineage>
        <taxon>Bacteria</taxon>
        <taxon>Pseudomonadati</taxon>
        <taxon>Pseudomonadota</taxon>
        <taxon>Alphaproteobacteria</taxon>
        <taxon>Rhodospirillales</taxon>
        <taxon>Thalassospiraceae</taxon>
        <taxon>Thalassospira</taxon>
    </lineage>
</organism>
<gene>
    <name evidence="1" type="ORF">SAMN05428964_10942</name>
</gene>
<accession>A0A285TXN6</accession>